<dbReference type="RefSeq" id="WP_127489648.1">
    <property type="nucleotide sequence ID" value="NZ_CP022572.1"/>
</dbReference>
<dbReference type="GO" id="GO:0006313">
    <property type="term" value="P:DNA transposition"/>
    <property type="evidence" value="ECO:0007669"/>
    <property type="project" value="InterPro"/>
</dbReference>
<protein>
    <recommendedName>
        <fullName evidence="1">Transposase IS116/IS110/IS902 C-terminal domain-containing protein</fullName>
    </recommendedName>
</protein>
<dbReference type="KEGG" id="nmk:CHR53_03235"/>
<reference evidence="2 3" key="1">
    <citation type="submission" date="2017-07" db="EMBL/GenBank/DDBJ databases">
        <title>The complete genome sequence of Bacillus mesonae strain H20-5, an efficient strain improving plant abiotic stress resistance.</title>
        <authorList>
            <person name="Kim S.Y."/>
            <person name="Song H."/>
            <person name="Sang M.K."/>
            <person name="Weon H.-Y."/>
            <person name="Song J."/>
        </authorList>
    </citation>
    <scope>NUCLEOTIDE SEQUENCE [LARGE SCALE GENOMIC DNA]</scope>
    <source>
        <strain evidence="2 3">H20-5</strain>
    </source>
</reference>
<name>A0A3T0HTR2_9BACI</name>
<gene>
    <name evidence="2" type="ORF">CHR53_03235</name>
</gene>
<keyword evidence="3" id="KW-1185">Reference proteome</keyword>
<dbReference type="Pfam" id="PF02371">
    <property type="entry name" value="Transposase_20"/>
    <property type="match status" value="1"/>
</dbReference>
<dbReference type="PANTHER" id="PTHR33055:SF17">
    <property type="entry name" value="THIRD ORF IN TRANSPOSON ISC1491"/>
    <property type="match status" value="1"/>
</dbReference>
<dbReference type="InterPro" id="IPR003346">
    <property type="entry name" value="Transposase_20"/>
</dbReference>
<dbReference type="InterPro" id="IPR047650">
    <property type="entry name" value="Transpos_IS110"/>
</dbReference>
<evidence type="ECO:0000313" key="2">
    <source>
        <dbReference type="EMBL" id="AZU60358.1"/>
    </source>
</evidence>
<dbReference type="PANTHER" id="PTHR33055">
    <property type="entry name" value="TRANSPOSASE FOR INSERTION SEQUENCE ELEMENT IS1111A"/>
    <property type="match status" value="1"/>
</dbReference>
<accession>A0A3T0HTR2</accession>
<dbReference type="AlphaFoldDB" id="A0A3T0HTR2"/>
<evidence type="ECO:0000259" key="1">
    <source>
        <dbReference type="Pfam" id="PF02371"/>
    </source>
</evidence>
<evidence type="ECO:0000313" key="3">
    <source>
        <dbReference type="Proteomes" id="UP000282892"/>
    </source>
</evidence>
<dbReference type="Proteomes" id="UP000282892">
    <property type="component" value="Chromosome"/>
</dbReference>
<dbReference type="GO" id="GO:0003677">
    <property type="term" value="F:DNA binding"/>
    <property type="evidence" value="ECO:0007669"/>
    <property type="project" value="InterPro"/>
</dbReference>
<dbReference type="GO" id="GO:0004803">
    <property type="term" value="F:transposase activity"/>
    <property type="evidence" value="ECO:0007669"/>
    <property type="project" value="InterPro"/>
</dbReference>
<organism evidence="2 3">
    <name type="scientific">Neobacillus mesonae</name>
    <dbReference type="NCBI Taxonomy" id="1193713"/>
    <lineage>
        <taxon>Bacteria</taxon>
        <taxon>Bacillati</taxon>
        <taxon>Bacillota</taxon>
        <taxon>Bacilli</taxon>
        <taxon>Bacillales</taxon>
        <taxon>Bacillaceae</taxon>
        <taxon>Neobacillus</taxon>
    </lineage>
</organism>
<dbReference type="EMBL" id="CP022572">
    <property type="protein sequence ID" value="AZU60358.1"/>
    <property type="molecule type" value="Genomic_DNA"/>
</dbReference>
<dbReference type="OrthoDB" id="9790935at2"/>
<proteinExistence type="predicted"/>
<feature type="domain" description="Transposase IS116/IS110/IS902 C-terminal" evidence="1">
    <location>
        <begin position="4"/>
        <end position="54"/>
    </location>
</feature>
<sequence>MKKAGTNPIIIQSGWAEGFYGKIFKQGNKNLRFMVYVVGKSLAQHNKDLRPFYEKLIERGKHARKGYIALGNKFIRIAFLMITHKKPFESK</sequence>